<protein>
    <submittedName>
        <fullName evidence="2">Uncharacterized protein</fullName>
    </submittedName>
</protein>
<feature type="compositionally biased region" description="Low complexity" evidence="1">
    <location>
        <begin position="24"/>
        <end position="36"/>
    </location>
</feature>
<accession>A0ABQ7H2C8</accession>
<reference evidence="2" key="1">
    <citation type="submission" date="2017-08" db="EMBL/GenBank/DDBJ databases">
        <authorList>
            <person name="Polle J.E."/>
            <person name="Barry K."/>
            <person name="Cushman J."/>
            <person name="Schmutz J."/>
            <person name="Tran D."/>
            <person name="Hathwaick L.T."/>
            <person name="Yim W.C."/>
            <person name="Jenkins J."/>
            <person name="Mckie-Krisberg Z.M."/>
            <person name="Prochnik S."/>
            <person name="Lindquist E."/>
            <person name="Dockter R.B."/>
            <person name="Adam C."/>
            <person name="Molina H."/>
            <person name="Bunkerborg J."/>
            <person name="Jin E."/>
            <person name="Buchheim M."/>
            <person name="Magnuson J."/>
        </authorList>
    </citation>
    <scope>NUCLEOTIDE SEQUENCE</scope>
    <source>
        <strain evidence="2">CCAP 19/18</strain>
    </source>
</reference>
<gene>
    <name evidence="2" type="ORF">DUNSADRAFT_14713</name>
</gene>
<feature type="region of interest" description="Disordered" evidence="1">
    <location>
        <begin position="1"/>
        <end position="115"/>
    </location>
</feature>
<dbReference type="EMBL" id="MU069497">
    <property type="protein sequence ID" value="KAF5841006.1"/>
    <property type="molecule type" value="Genomic_DNA"/>
</dbReference>
<organism evidence="2 3">
    <name type="scientific">Dunaliella salina</name>
    <name type="common">Green alga</name>
    <name type="synonym">Protococcus salinus</name>
    <dbReference type="NCBI Taxonomy" id="3046"/>
    <lineage>
        <taxon>Eukaryota</taxon>
        <taxon>Viridiplantae</taxon>
        <taxon>Chlorophyta</taxon>
        <taxon>core chlorophytes</taxon>
        <taxon>Chlorophyceae</taxon>
        <taxon>CS clade</taxon>
        <taxon>Chlamydomonadales</taxon>
        <taxon>Dunaliellaceae</taxon>
        <taxon>Dunaliella</taxon>
    </lineage>
</organism>
<dbReference type="Proteomes" id="UP000815325">
    <property type="component" value="Unassembled WGS sequence"/>
</dbReference>
<sequence length="370" mass="41670">MGCCGSKSGSAAEPVPRRQDEAEQQQQQQQQQQQHELAVEEEQQKLEEQRKLDEQRRLEEQQRAEALQQQEVQREREARESEQEQRRLAEEERQRLEEEETRRRAQEEAEQELERSKLAHARDVLEQGVSLEGLRDLLQLNPELAYTSPSEWQQGAIAAATAQRKCRFTSTLKDEHVLPPTYFCVTSPNWVGSVQKVLEIITDHIQEMEPGRDVNDVGVWLSCLTDNPHNSPAVQAAEKREVERALQDALPTLVCMEQPKTRKGTSGRSVPSMSPMTSMGSAFSALPDNTSTRHPLQEAALTGLSHGSALQPALSSSRSLALTHSLDSTFKDAAAEDLSHEPTLKLYRVKAGLRGFQGAMFKSVRLVYLD</sequence>
<comment type="caution">
    <text evidence="2">The sequence shown here is derived from an EMBL/GenBank/DDBJ whole genome shotgun (WGS) entry which is preliminary data.</text>
</comment>
<feature type="compositionally biased region" description="Basic and acidic residues" evidence="1">
    <location>
        <begin position="42"/>
        <end position="63"/>
    </location>
</feature>
<evidence type="ECO:0000313" key="3">
    <source>
        <dbReference type="Proteomes" id="UP000815325"/>
    </source>
</evidence>
<name>A0ABQ7H2C8_DUNSA</name>
<feature type="compositionally biased region" description="Basic and acidic residues" evidence="1">
    <location>
        <begin position="72"/>
        <end position="115"/>
    </location>
</feature>
<keyword evidence="3" id="KW-1185">Reference proteome</keyword>
<evidence type="ECO:0000313" key="2">
    <source>
        <dbReference type="EMBL" id="KAF5841006.1"/>
    </source>
</evidence>
<proteinExistence type="predicted"/>
<evidence type="ECO:0000256" key="1">
    <source>
        <dbReference type="SAM" id="MobiDB-lite"/>
    </source>
</evidence>